<feature type="active site" description="Proton acceptor" evidence="9">
    <location>
        <position position="312"/>
    </location>
</feature>
<protein>
    <recommendedName>
        <fullName evidence="12">Aminopeptidase</fullName>
        <ecNumber evidence="12">3.4.11.-</ecNumber>
    </recommendedName>
</protein>
<dbReference type="InterPro" id="IPR027268">
    <property type="entry name" value="Peptidase_M4/M1_CTD_sf"/>
</dbReference>
<evidence type="ECO:0000256" key="9">
    <source>
        <dbReference type="PIRSR" id="PIRSR634016-1"/>
    </source>
</evidence>
<dbReference type="PANTHER" id="PTHR11533">
    <property type="entry name" value="PROTEASE M1 ZINC METALLOPROTEASE"/>
    <property type="match status" value="1"/>
</dbReference>
<feature type="binding site" evidence="10">
    <location>
        <position position="315"/>
    </location>
    <ligand>
        <name>Zn(2+)</name>
        <dbReference type="ChEBI" id="CHEBI:29105"/>
        <note>catalytic</note>
    </ligand>
</feature>
<keyword evidence="4 12" id="KW-0645">Protease</keyword>
<keyword evidence="6 12" id="KW-0378">Hydrolase</keyword>
<dbReference type="GO" id="GO:0016020">
    <property type="term" value="C:membrane"/>
    <property type="evidence" value="ECO:0007669"/>
    <property type="project" value="TreeGrafter"/>
</dbReference>
<feature type="domain" description="Peptidase M1 membrane alanine aminopeptidase" evidence="13">
    <location>
        <begin position="239"/>
        <end position="455"/>
    </location>
</feature>
<evidence type="ECO:0000256" key="10">
    <source>
        <dbReference type="PIRSR" id="PIRSR634016-3"/>
    </source>
</evidence>
<evidence type="ECO:0000256" key="7">
    <source>
        <dbReference type="ARBA" id="ARBA00022833"/>
    </source>
</evidence>
<dbReference type="AlphaFoldDB" id="R4YYW2"/>
<evidence type="ECO:0000313" key="16">
    <source>
        <dbReference type="EMBL" id="CCM63598.1"/>
    </source>
</evidence>
<sequence length="862" mass="94049">MSESAYRLPRTVVPSHYALEITPNLVAATFAGTVDIEVALAEATDTVTLHALDLTITLAKVSQGDGQAAGQGAVTTQTAEVTDDDETETVTLRLANQLSPGTATLHLAWTGEISDGLVGFYRSTYEAADGTTATLAATQFEAPHARRAFPCFDEPDMKASFGVSLVTDDDHLAISNSAEIGRVPVDGGLVRVSFADTMVMSTYLVAWVVGPLEATEPHLVGTTPVRVVHQPGQAHLTAFALEAAEHALEYFEDYYGIAYPGDKLDLVALPDFAFGAMENLGCVTFREVLLLIDPSRATRAEQRRLAAVVNHELAHMWFGDLVTMAWWGGLWLNEAFATFMEMRCTDHFRPEWEVWAEFGLERSAAFTVDALSTTRPIEFEVHTPADAEGMFDVLTYEKGASVLRMLEQFLGEETFRDGIRRYLADHAYANTVTHDLWSALESTSDAPVGHIMDAWILRGGHPALNVARSGDTLALTQRRAVPLGADEAEARTWPIPARLSVGTPDGRLVLDQLVEADSTMTVPSDARWVMGNASGNGFWRTHHDGELMDNLLAHLGELEPIERYLVVDDTWADLLAGRVEVSRVVEVCEAMTDDRHPAVWRRLGGVFGGLRRLIANDHLDQFQAWVRSVSFVALEDAARLAHDGDAAAQDLYAVLFGIAGVTGADPATQQAARELLAADPAKVDANLLASATGVVAADASAAEHRDLMVRWRAADNPQEEVRFLYALVDTPSREDFEATLDLVTNEVRTQNAPYVLMRALSHPTLGAIAWRYLIDRWGDITERFPTNALPRMIEGIRWLTDDAVADPDAERGAPQFLARHPLGSGDQLVQQSLELQAVHRALVERSRPSLGGLIAQRVPGGA</sequence>
<evidence type="ECO:0000256" key="12">
    <source>
        <dbReference type="RuleBase" id="RU364040"/>
    </source>
</evidence>
<dbReference type="GO" id="GO:0016285">
    <property type="term" value="F:alanyl aminopeptidase activity"/>
    <property type="evidence" value="ECO:0007669"/>
    <property type="project" value="UniProtKB-EC"/>
</dbReference>
<keyword evidence="5 10" id="KW-0479">Metal-binding</keyword>
<dbReference type="GO" id="GO:0043171">
    <property type="term" value="P:peptide catabolic process"/>
    <property type="evidence" value="ECO:0007669"/>
    <property type="project" value="TreeGrafter"/>
</dbReference>
<dbReference type="GO" id="GO:0005615">
    <property type="term" value="C:extracellular space"/>
    <property type="evidence" value="ECO:0007669"/>
    <property type="project" value="TreeGrafter"/>
</dbReference>
<dbReference type="RefSeq" id="WP_012226381.1">
    <property type="nucleotide sequence ID" value="NZ_HG422565.1"/>
</dbReference>
<dbReference type="HOGENOM" id="CLU_003705_0_1_11"/>
<dbReference type="PANTHER" id="PTHR11533:SF174">
    <property type="entry name" value="PUROMYCIN-SENSITIVE AMINOPEPTIDASE-RELATED"/>
    <property type="match status" value="1"/>
</dbReference>
<dbReference type="InterPro" id="IPR045357">
    <property type="entry name" value="Aminopeptidase_N-like_N"/>
</dbReference>
<dbReference type="EMBL" id="CANL01000018">
    <property type="protein sequence ID" value="CCM63598.1"/>
    <property type="molecule type" value="Genomic_DNA"/>
</dbReference>
<reference evidence="16 17" key="1">
    <citation type="journal article" date="2013" name="ISME J.">
        <title>Metabolic model for the filamentous 'Candidatus Microthrix parvicella' based on genomic and metagenomic analyses.</title>
        <authorList>
            <person name="Jon McIlroy S."/>
            <person name="Kristiansen R."/>
            <person name="Albertsen M."/>
            <person name="Michael Karst S."/>
            <person name="Rossetti S."/>
            <person name="Lund Nielsen J."/>
            <person name="Tandoi V."/>
            <person name="James Seviour R."/>
            <person name="Nielsen P.H."/>
        </authorList>
    </citation>
    <scope>NUCLEOTIDE SEQUENCE [LARGE SCALE GENOMIC DNA]</scope>
    <source>
        <strain evidence="16 17">RN1</strain>
    </source>
</reference>
<proteinExistence type="inferred from homology"/>
<dbReference type="GO" id="GO:0005737">
    <property type="term" value="C:cytoplasm"/>
    <property type="evidence" value="ECO:0007669"/>
    <property type="project" value="TreeGrafter"/>
</dbReference>
<evidence type="ECO:0000256" key="3">
    <source>
        <dbReference type="ARBA" id="ARBA00022438"/>
    </source>
</evidence>
<dbReference type="Proteomes" id="UP000018291">
    <property type="component" value="Unassembled WGS sequence"/>
</dbReference>
<dbReference type="SUPFAM" id="SSF63737">
    <property type="entry name" value="Leukotriene A4 hydrolase N-terminal domain"/>
    <property type="match status" value="1"/>
</dbReference>
<evidence type="ECO:0000256" key="2">
    <source>
        <dbReference type="ARBA" id="ARBA00010136"/>
    </source>
</evidence>
<feature type="domain" description="Aminopeptidase N-like N-terminal" evidence="15">
    <location>
        <begin position="13"/>
        <end position="204"/>
    </location>
</feature>
<dbReference type="Pfam" id="PF17900">
    <property type="entry name" value="Peptidase_M1_N"/>
    <property type="match status" value="1"/>
</dbReference>
<dbReference type="Gene3D" id="1.10.390.10">
    <property type="entry name" value="Neutral Protease Domain 2"/>
    <property type="match status" value="1"/>
</dbReference>
<dbReference type="OrthoDB" id="100605at2"/>
<evidence type="ECO:0000259" key="13">
    <source>
        <dbReference type="Pfam" id="PF01433"/>
    </source>
</evidence>
<dbReference type="InterPro" id="IPR001930">
    <property type="entry name" value="Peptidase_M1"/>
</dbReference>
<dbReference type="GO" id="GO:0042277">
    <property type="term" value="F:peptide binding"/>
    <property type="evidence" value="ECO:0007669"/>
    <property type="project" value="TreeGrafter"/>
</dbReference>
<dbReference type="InterPro" id="IPR014782">
    <property type="entry name" value="Peptidase_M1_dom"/>
</dbReference>
<evidence type="ECO:0000256" key="11">
    <source>
        <dbReference type="PIRSR" id="PIRSR634016-4"/>
    </source>
</evidence>
<dbReference type="FunFam" id="1.10.390.10:FF:000001">
    <property type="entry name" value="Aminopeptidase"/>
    <property type="match status" value="1"/>
</dbReference>
<comment type="similarity">
    <text evidence="2 12">Belongs to the peptidase M1 family.</text>
</comment>
<evidence type="ECO:0000259" key="15">
    <source>
        <dbReference type="Pfam" id="PF17900"/>
    </source>
</evidence>
<comment type="cofactor">
    <cofactor evidence="10 12">
        <name>Zn(2+)</name>
        <dbReference type="ChEBI" id="CHEBI:29105"/>
    </cofactor>
    <text evidence="10 12">Binds 1 zinc ion per subunit.</text>
</comment>
<dbReference type="Pfam" id="PF01433">
    <property type="entry name" value="Peptidase_M1"/>
    <property type="match status" value="1"/>
</dbReference>
<keyword evidence="3 12" id="KW-0031">Aminopeptidase</keyword>
<feature type="domain" description="ERAP1-like C-terminal" evidence="14">
    <location>
        <begin position="528"/>
        <end position="834"/>
    </location>
</feature>
<evidence type="ECO:0000256" key="6">
    <source>
        <dbReference type="ARBA" id="ARBA00022801"/>
    </source>
</evidence>
<dbReference type="PRINTS" id="PR00756">
    <property type="entry name" value="ALADIPTASE"/>
</dbReference>
<dbReference type="STRING" id="1229780.BN381_250091"/>
<dbReference type="SUPFAM" id="SSF55486">
    <property type="entry name" value="Metalloproteases ('zincins'), catalytic domain"/>
    <property type="match status" value="1"/>
</dbReference>
<comment type="caution">
    <text evidence="16">The sequence shown here is derived from an EMBL/GenBank/DDBJ whole genome shotgun (WGS) entry which is preliminary data.</text>
</comment>
<evidence type="ECO:0000256" key="8">
    <source>
        <dbReference type="ARBA" id="ARBA00023049"/>
    </source>
</evidence>
<dbReference type="Pfam" id="PF11838">
    <property type="entry name" value="ERAP1_C"/>
    <property type="match status" value="1"/>
</dbReference>
<dbReference type="GO" id="GO:0070006">
    <property type="term" value="F:metalloaminopeptidase activity"/>
    <property type="evidence" value="ECO:0007669"/>
    <property type="project" value="TreeGrafter"/>
</dbReference>
<feature type="site" description="Transition state stabilizer" evidence="11">
    <location>
        <position position="396"/>
    </location>
</feature>
<accession>R4YYW2</accession>
<keyword evidence="17" id="KW-1185">Reference proteome</keyword>
<evidence type="ECO:0000259" key="14">
    <source>
        <dbReference type="Pfam" id="PF11838"/>
    </source>
</evidence>
<dbReference type="InterPro" id="IPR034016">
    <property type="entry name" value="M1_APN-typ"/>
</dbReference>
<evidence type="ECO:0000256" key="4">
    <source>
        <dbReference type="ARBA" id="ARBA00022670"/>
    </source>
</evidence>
<dbReference type="GO" id="GO:0008270">
    <property type="term" value="F:zinc ion binding"/>
    <property type="evidence" value="ECO:0007669"/>
    <property type="project" value="UniProtKB-UniRule"/>
</dbReference>
<keyword evidence="7 10" id="KW-0862">Zinc</keyword>
<feature type="binding site" evidence="10">
    <location>
        <position position="311"/>
    </location>
    <ligand>
        <name>Zn(2+)</name>
        <dbReference type="ChEBI" id="CHEBI:29105"/>
        <note>catalytic</note>
    </ligand>
</feature>
<name>R4YYW2_9ACTN</name>
<dbReference type="Gene3D" id="2.60.40.1730">
    <property type="entry name" value="tricorn interacting facor f3 domain"/>
    <property type="match status" value="1"/>
</dbReference>
<dbReference type="FunFam" id="2.60.40.1730:FF:000002">
    <property type="entry name" value="Aminopeptidase"/>
    <property type="match status" value="1"/>
</dbReference>
<evidence type="ECO:0000256" key="1">
    <source>
        <dbReference type="ARBA" id="ARBA00000098"/>
    </source>
</evidence>
<gene>
    <name evidence="16" type="ORF">BN381_250091</name>
</gene>
<dbReference type="Gene3D" id="1.25.50.20">
    <property type="match status" value="1"/>
</dbReference>
<organism evidence="16 17">
    <name type="scientific">Candidatus Neomicrothrix parvicella RN1</name>
    <dbReference type="NCBI Taxonomy" id="1229780"/>
    <lineage>
        <taxon>Bacteria</taxon>
        <taxon>Bacillati</taxon>
        <taxon>Actinomycetota</taxon>
        <taxon>Acidimicrobiia</taxon>
        <taxon>Acidimicrobiales</taxon>
        <taxon>Microthrixaceae</taxon>
        <taxon>Candidatus Neomicrothrix</taxon>
    </lineage>
</organism>
<dbReference type="InterPro" id="IPR050344">
    <property type="entry name" value="Peptidase_M1_aminopeptidases"/>
</dbReference>
<dbReference type="GO" id="GO:0006508">
    <property type="term" value="P:proteolysis"/>
    <property type="evidence" value="ECO:0007669"/>
    <property type="project" value="UniProtKB-KW"/>
</dbReference>
<keyword evidence="8 12" id="KW-0482">Metalloprotease</keyword>
<dbReference type="InterPro" id="IPR024571">
    <property type="entry name" value="ERAP1-like_C_dom"/>
</dbReference>
<dbReference type="CDD" id="cd09601">
    <property type="entry name" value="M1_APN-Q_like"/>
    <property type="match status" value="1"/>
</dbReference>
<dbReference type="EC" id="3.4.11.-" evidence="12"/>
<feature type="binding site" evidence="10">
    <location>
        <position position="334"/>
    </location>
    <ligand>
        <name>Zn(2+)</name>
        <dbReference type="ChEBI" id="CHEBI:29105"/>
        <note>catalytic</note>
    </ligand>
</feature>
<evidence type="ECO:0000256" key="5">
    <source>
        <dbReference type="ARBA" id="ARBA00022723"/>
    </source>
</evidence>
<evidence type="ECO:0000313" key="17">
    <source>
        <dbReference type="Proteomes" id="UP000018291"/>
    </source>
</evidence>
<dbReference type="InterPro" id="IPR042097">
    <property type="entry name" value="Aminopeptidase_N-like_N_sf"/>
</dbReference>
<dbReference type="eggNOG" id="COG0308">
    <property type="taxonomic scope" value="Bacteria"/>
</dbReference>
<comment type="catalytic activity">
    <reaction evidence="1">
        <text>Release of an N-terminal amino acid, Xaa-|-Yaa- from a peptide, amide or arylamide. Xaa is preferably Ala, but may be most amino acids including Pro (slow action). When a terminal hydrophobic residue is followed by a prolyl residue, the two may be released as an intact Xaa-Pro dipeptide.</text>
        <dbReference type="EC" id="3.4.11.2"/>
    </reaction>
</comment>